<gene>
    <name evidence="5" type="ORF">FHP05_11075</name>
</gene>
<keyword evidence="6" id="KW-1185">Reference proteome</keyword>
<dbReference type="RefSeq" id="WP_147668222.1">
    <property type="nucleotide sequence ID" value="NZ_VDUW01000007.1"/>
</dbReference>
<dbReference type="OrthoDB" id="9804819at2"/>
<evidence type="ECO:0000259" key="4">
    <source>
        <dbReference type="PROSITE" id="PS50893"/>
    </source>
</evidence>
<dbReference type="SUPFAM" id="SSF52540">
    <property type="entry name" value="P-loop containing nucleoside triphosphate hydrolases"/>
    <property type="match status" value="1"/>
</dbReference>
<dbReference type="InterPro" id="IPR017871">
    <property type="entry name" value="ABC_transporter-like_CS"/>
</dbReference>
<name>A0A5C8NS39_9BACI</name>
<keyword evidence="1" id="KW-0813">Transport</keyword>
<dbReference type="InterPro" id="IPR003439">
    <property type="entry name" value="ABC_transporter-like_ATP-bd"/>
</dbReference>
<feature type="domain" description="ABC transporter" evidence="4">
    <location>
        <begin position="2"/>
        <end position="224"/>
    </location>
</feature>
<dbReference type="SMART" id="SM00382">
    <property type="entry name" value="AAA"/>
    <property type="match status" value="1"/>
</dbReference>
<dbReference type="GO" id="GO:0016887">
    <property type="term" value="F:ATP hydrolysis activity"/>
    <property type="evidence" value="ECO:0007669"/>
    <property type="project" value="InterPro"/>
</dbReference>
<dbReference type="Pfam" id="PF00005">
    <property type="entry name" value="ABC_tran"/>
    <property type="match status" value="1"/>
</dbReference>
<evidence type="ECO:0000256" key="3">
    <source>
        <dbReference type="ARBA" id="ARBA00022840"/>
    </source>
</evidence>
<evidence type="ECO:0000313" key="5">
    <source>
        <dbReference type="EMBL" id="TXL63711.1"/>
    </source>
</evidence>
<dbReference type="InterPro" id="IPR027417">
    <property type="entry name" value="P-loop_NTPase"/>
</dbReference>
<protein>
    <submittedName>
        <fullName evidence="5">ABC transporter ATP-binding protein</fullName>
    </submittedName>
</protein>
<dbReference type="InterPro" id="IPR051782">
    <property type="entry name" value="ABC_Transporter_VariousFunc"/>
</dbReference>
<dbReference type="PANTHER" id="PTHR42939">
    <property type="entry name" value="ABC TRANSPORTER ATP-BINDING PROTEIN ALBC-RELATED"/>
    <property type="match status" value="1"/>
</dbReference>
<dbReference type="Proteomes" id="UP000321574">
    <property type="component" value="Unassembled WGS sequence"/>
</dbReference>
<evidence type="ECO:0000256" key="1">
    <source>
        <dbReference type="ARBA" id="ARBA00022448"/>
    </source>
</evidence>
<dbReference type="EMBL" id="VDUW01000007">
    <property type="protein sequence ID" value="TXL63711.1"/>
    <property type="molecule type" value="Genomic_DNA"/>
</dbReference>
<dbReference type="Gene3D" id="3.40.50.300">
    <property type="entry name" value="P-loop containing nucleotide triphosphate hydrolases"/>
    <property type="match status" value="1"/>
</dbReference>
<sequence length="229" mass="26202">MIEVKNITKNYGRKKVLKGVSFTANKGEITCLIGINGVGKTTIMNAIMNLTPIKSGEILIDGKKVDKASYEKITFIPDEITMLQQMRIEEAMEFMKDFYTSWNQKRADEMLHFFRLEKTDRISELSKGNRAKANLLLGLALDVDYVLMDEPFSGIDIFSREQIAEVFTSHLIEERGVIITTHEIHDIEHLIDKAVLLDQGVILKEFDAEEVREKEGKSIVDVMREVYRA</sequence>
<keyword evidence="3 5" id="KW-0067">ATP-binding</keyword>
<dbReference type="InterPro" id="IPR003593">
    <property type="entry name" value="AAA+_ATPase"/>
</dbReference>
<reference evidence="5 6" key="1">
    <citation type="submission" date="2019-06" db="EMBL/GenBank/DDBJ databases">
        <title>Cerasibacillus sp. nov., isolated from maize field.</title>
        <authorList>
            <person name="Lin S.-Y."/>
            <person name="Tsai C.-F."/>
            <person name="Young C.-C."/>
        </authorList>
    </citation>
    <scope>NUCLEOTIDE SEQUENCE [LARGE SCALE GENOMIC DNA]</scope>
    <source>
        <strain evidence="5 6">CC-CFT480</strain>
    </source>
</reference>
<comment type="caution">
    <text evidence="5">The sequence shown here is derived from an EMBL/GenBank/DDBJ whole genome shotgun (WGS) entry which is preliminary data.</text>
</comment>
<dbReference type="GO" id="GO:0005524">
    <property type="term" value="F:ATP binding"/>
    <property type="evidence" value="ECO:0007669"/>
    <property type="project" value="UniProtKB-KW"/>
</dbReference>
<evidence type="ECO:0000313" key="6">
    <source>
        <dbReference type="Proteomes" id="UP000321574"/>
    </source>
</evidence>
<accession>A0A5C8NS39</accession>
<evidence type="ECO:0000256" key="2">
    <source>
        <dbReference type="ARBA" id="ARBA00022741"/>
    </source>
</evidence>
<proteinExistence type="predicted"/>
<dbReference type="PANTHER" id="PTHR42939:SF1">
    <property type="entry name" value="ABC TRANSPORTER ATP-BINDING PROTEIN ALBC-RELATED"/>
    <property type="match status" value="1"/>
</dbReference>
<organism evidence="5 6">
    <name type="scientific">Cerasibacillus terrae</name>
    <dbReference type="NCBI Taxonomy" id="2498845"/>
    <lineage>
        <taxon>Bacteria</taxon>
        <taxon>Bacillati</taxon>
        <taxon>Bacillota</taxon>
        <taxon>Bacilli</taxon>
        <taxon>Bacillales</taxon>
        <taxon>Bacillaceae</taxon>
        <taxon>Cerasibacillus</taxon>
    </lineage>
</organism>
<dbReference type="PROSITE" id="PS00211">
    <property type="entry name" value="ABC_TRANSPORTER_1"/>
    <property type="match status" value="1"/>
</dbReference>
<dbReference type="AlphaFoldDB" id="A0A5C8NS39"/>
<dbReference type="PROSITE" id="PS50893">
    <property type="entry name" value="ABC_TRANSPORTER_2"/>
    <property type="match status" value="1"/>
</dbReference>
<keyword evidence="2" id="KW-0547">Nucleotide-binding</keyword>
<dbReference type="CDD" id="cd03230">
    <property type="entry name" value="ABC_DR_subfamily_A"/>
    <property type="match status" value="1"/>
</dbReference>